<evidence type="ECO:0000256" key="1">
    <source>
        <dbReference type="SAM" id="Coils"/>
    </source>
</evidence>
<protein>
    <submittedName>
        <fullName evidence="2">Uncharacterized protein</fullName>
    </submittedName>
</protein>
<feature type="coiled-coil region" evidence="1">
    <location>
        <begin position="123"/>
        <end position="163"/>
    </location>
</feature>
<dbReference type="Proteomes" id="UP000249396">
    <property type="component" value="Unassembled WGS sequence"/>
</dbReference>
<accession>A0A2W4QFE7</accession>
<dbReference type="AlphaFoldDB" id="A0A2W4QFE7"/>
<evidence type="ECO:0000313" key="2">
    <source>
        <dbReference type="EMBL" id="PZN71001.1"/>
    </source>
</evidence>
<dbReference type="InterPro" id="IPR029063">
    <property type="entry name" value="SAM-dependent_MTases_sf"/>
</dbReference>
<keyword evidence="1" id="KW-0175">Coiled coil</keyword>
<organism evidence="2 3">
    <name type="scientific">Candidatus Methylumidiphilus alinenensis</name>
    <dbReference type="NCBI Taxonomy" id="2202197"/>
    <lineage>
        <taxon>Bacteria</taxon>
        <taxon>Pseudomonadati</taxon>
        <taxon>Pseudomonadota</taxon>
        <taxon>Gammaproteobacteria</taxon>
        <taxon>Methylococcales</taxon>
        <taxon>Candidatus Methylumidiphilus</taxon>
    </lineage>
</organism>
<gene>
    <name evidence="2" type="ORF">DM484_27355</name>
</gene>
<proteinExistence type="predicted"/>
<dbReference type="Gene3D" id="3.40.50.150">
    <property type="entry name" value="Vaccinia Virus protein VP39"/>
    <property type="match status" value="1"/>
</dbReference>
<name>A0A2W4QFE7_9GAMM</name>
<reference evidence="2 3" key="1">
    <citation type="journal article" date="2018" name="Aquat. Microb. Ecol.">
        <title>Gammaproteobacterial methanotrophs dominate.</title>
        <authorList>
            <person name="Rissanen A.J."/>
            <person name="Saarenheimo J."/>
            <person name="Tiirola M."/>
            <person name="Peura S."/>
            <person name="Aalto S.L."/>
            <person name="Karvinen A."/>
            <person name="Nykanen H."/>
        </authorList>
    </citation>
    <scope>NUCLEOTIDE SEQUENCE [LARGE SCALE GENOMIC DNA]</scope>
    <source>
        <strain evidence="2">AMbin10</strain>
    </source>
</reference>
<dbReference type="EMBL" id="QJPH01000538">
    <property type="protein sequence ID" value="PZN71001.1"/>
    <property type="molecule type" value="Genomic_DNA"/>
</dbReference>
<comment type="caution">
    <text evidence="2">The sequence shown here is derived from an EMBL/GenBank/DDBJ whole genome shotgun (WGS) entry which is preliminary data.</text>
</comment>
<sequence length="226" mass="24878">MFSTAGAGVKTNLLFFTKGKKTERIGYYDLAQVKTGKKKSPMTLAHFGWGPNGEILDDAALPTSLVMDWREQEGNADKPFPSFAKMLAKRGTSSGESDFSWMVDFSARRAKAHEDMSPHLDEVGKLKIEAVSLKEELAKLKKAKASEEEISKCRAALDVVERAGREAQAKADAIDAACYDLKAVNPRARVEQDTRTTEEVLESIAKHGRTVDGALARLKQLMDESQ</sequence>
<evidence type="ECO:0000313" key="3">
    <source>
        <dbReference type="Proteomes" id="UP000249396"/>
    </source>
</evidence>